<dbReference type="GO" id="GO:0005737">
    <property type="term" value="C:cytoplasm"/>
    <property type="evidence" value="ECO:0007669"/>
    <property type="project" value="UniProtKB-SubCell"/>
</dbReference>
<proteinExistence type="inferred from homology"/>
<comment type="function">
    <text evidence="4">Acts as an anti-CsrA protein, binds CsrA and prevents it from repressing translation of its target genes, one of which is flagellin. Binds to flagellin and participates in the assembly of the flagellum.</text>
</comment>
<dbReference type="STRING" id="1045775.SAMN05216378_5684"/>
<evidence type="ECO:0000256" key="3">
    <source>
        <dbReference type="ARBA" id="ARBA00022845"/>
    </source>
</evidence>
<evidence type="ECO:0000256" key="2">
    <source>
        <dbReference type="ARBA" id="ARBA00022795"/>
    </source>
</evidence>
<evidence type="ECO:0000256" key="4">
    <source>
        <dbReference type="HAMAP-Rule" id="MF_01185"/>
    </source>
</evidence>
<keyword evidence="5" id="KW-0966">Cell projection</keyword>
<keyword evidence="5" id="KW-0282">Flagellum</keyword>
<dbReference type="PANTHER" id="PTHR39190:SF1">
    <property type="entry name" value="FLAGELLAR ASSEMBLY FACTOR FLIW"/>
    <property type="match status" value="1"/>
</dbReference>
<evidence type="ECO:0000313" key="5">
    <source>
        <dbReference type="EMBL" id="SFF24956.1"/>
    </source>
</evidence>
<dbReference type="Gene3D" id="2.30.290.10">
    <property type="entry name" value="BH3618-like"/>
    <property type="match status" value="1"/>
</dbReference>
<dbReference type="RefSeq" id="WP_091190007.1">
    <property type="nucleotide sequence ID" value="NZ_FOMT01000006.1"/>
</dbReference>
<dbReference type="OrthoDB" id="9801235at2"/>
<keyword evidence="4" id="KW-0143">Chaperone</keyword>
<evidence type="ECO:0000313" key="6">
    <source>
        <dbReference type="Proteomes" id="UP000198855"/>
    </source>
</evidence>
<dbReference type="EMBL" id="FOMT01000006">
    <property type="protein sequence ID" value="SFF24956.1"/>
    <property type="molecule type" value="Genomic_DNA"/>
</dbReference>
<reference evidence="6" key="1">
    <citation type="submission" date="2016-10" db="EMBL/GenBank/DDBJ databases">
        <authorList>
            <person name="Varghese N."/>
            <person name="Submissions S."/>
        </authorList>
    </citation>
    <scope>NUCLEOTIDE SEQUENCE [LARGE SCALE GENOMIC DNA]</scope>
    <source>
        <strain evidence="6">CGMCC 1.10784</strain>
    </source>
</reference>
<keyword evidence="5" id="KW-0969">Cilium</keyword>
<accession>A0A1I2H872</accession>
<comment type="subunit">
    <text evidence="4">Interacts with translational regulator CsrA and flagellin(s).</text>
</comment>
<dbReference type="Pfam" id="PF02623">
    <property type="entry name" value="FliW"/>
    <property type="match status" value="1"/>
</dbReference>
<organism evidence="5 6">
    <name type="scientific">Paenibacillus catalpae</name>
    <dbReference type="NCBI Taxonomy" id="1045775"/>
    <lineage>
        <taxon>Bacteria</taxon>
        <taxon>Bacillati</taxon>
        <taxon>Bacillota</taxon>
        <taxon>Bacilli</taxon>
        <taxon>Bacillales</taxon>
        <taxon>Paenibacillaceae</taxon>
        <taxon>Paenibacillus</taxon>
    </lineage>
</organism>
<sequence>MTTYQFDNGIPGFEHLQQFTLSEVEGELPVRLMQSVEDENITFLIANPFFFYNEYEWDLPESVIQELSLTDEKDVEVWSIITLNPDPMKSTINLLAPIVLNKSTNRGKQHIIHDHAFSSRAPLYQA</sequence>
<dbReference type="InterPro" id="IPR024046">
    <property type="entry name" value="Flagellar_assmbl_FliW_dom_sf"/>
</dbReference>
<dbReference type="SUPFAM" id="SSF141457">
    <property type="entry name" value="BH3618-like"/>
    <property type="match status" value="1"/>
</dbReference>
<gene>
    <name evidence="4" type="primary">fliW</name>
    <name evidence="5" type="ORF">SAMN05216378_5684</name>
</gene>
<keyword evidence="6" id="KW-1185">Reference proteome</keyword>
<dbReference type="InterPro" id="IPR003775">
    <property type="entry name" value="Flagellar_assembly_factor_FliW"/>
</dbReference>
<keyword evidence="2 4" id="KW-1005">Bacterial flagellum biogenesis</keyword>
<comment type="similarity">
    <text evidence="4">Belongs to the FliW family.</text>
</comment>
<dbReference type="AlphaFoldDB" id="A0A1I2H872"/>
<keyword evidence="1 4" id="KW-0963">Cytoplasm</keyword>
<keyword evidence="3 4" id="KW-0810">Translation regulation</keyword>
<protein>
    <recommendedName>
        <fullName evidence="4">Flagellar assembly factor FliW</fullName>
    </recommendedName>
</protein>
<evidence type="ECO:0000256" key="1">
    <source>
        <dbReference type="ARBA" id="ARBA00022490"/>
    </source>
</evidence>
<dbReference type="GO" id="GO:0044780">
    <property type="term" value="P:bacterial-type flagellum assembly"/>
    <property type="evidence" value="ECO:0007669"/>
    <property type="project" value="UniProtKB-UniRule"/>
</dbReference>
<dbReference type="Proteomes" id="UP000198855">
    <property type="component" value="Unassembled WGS sequence"/>
</dbReference>
<dbReference type="GO" id="GO:0006417">
    <property type="term" value="P:regulation of translation"/>
    <property type="evidence" value="ECO:0007669"/>
    <property type="project" value="UniProtKB-KW"/>
</dbReference>
<dbReference type="PANTHER" id="PTHR39190">
    <property type="entry name" value="FLAGELLAR ASSEMBLY FACTOR FLIW"/>
    <property type="match status" value="1"/>
</dbReference>
<dbReference type="HAMAP" id="MF_01185">
    <property type="entry name" value="FliW"/>
    <property type="match status" value="1"/>
</dbReference>
<name>A0A1I2H872_9BACL</name>
<comment type="subcellular location">
    <subcellularLocation>
        <location evidence="4">Cytoplasm</location>
    </subcellularLocation>
</comment>